<dbReference type="Proteomes" id="UP000189055">
    <property type="component" value="Plasmid pAC1084_1"/>
</dbReference>
<evidence type="ECO:0000313" key="3">
    <source>
        <dbReference type="Proteomes" id="UP000189055"/>
    </source>
</evidence>
<dbReference type="KEGG" id="aper:A0U91_15545"/>
<keyword evidence="2" id="KW-0614">Plasmid</keyword>
<organism evidence="2 3">
    <name type="scientific">Acetobacter persici</name>
    <dbReference type="NCBI Taxonomy" id="1076596"/>
    <lineage>
        <taxon>Bacteria</taxon>
        <taxon>Pseudomonadati</taxon>
        <taxon>Pseudomonadota</taxon>
        <taxon>Alphaproteobacteria</taxon>
        <taxon>Acetobacterales</taxon>
        <taxon>Acetobacteraceae</taxon>
        <taxon>Acetobacter</taxon>
    </lineage>
</organism>
<feature type="signal peptide" evidence="1">
    <location>
        <begin position="1"/>
        <end position="25"/>
    </location>
</feature>
<sequence length="204" mass="21296">MMQFSKKVGIALLLTCATFPSAAMAQSSSGYWGAQSSSSQPGGATGADCPESVAAVMNQQTRQAVDQYGSLAQTLYDELQQAKYAEQACLKNLLNQHPTLSGLGIPSLSSLLQQFESAACNALQTKVNSLESIVQTATQRNTNGYEIMPGVSVGQSSSAITFASGTTPEQSDAAFGVNQANQSLSLLSNAAKYPVNSMISSFSD</sequence>
<keyword evidence="1" id="KW-0732">Signal</keyword>
<evidence type="ECO:0000313" key="2">
    <source>
        <dbReference type="EMBL" id="AQT06426.1"/>
    </source>
</evidence>
<dbReference type="AlphaFoldDB" id="A0A1U9LJ04"/>
<name>A0A1U9LJ04_9PROT</name>
<evidence type="ECO:0000256" key="1">
    <source>
        <dbReference type="SAM" id="SignalP"/>
    </source>
</evidence>
<reference evidence="2 3" key="1">
    <citation type="submission" date="2016-03" db="EMBL/GenBank/DDBJ databases">
        <title>Acetic acid bacteria sequencing.</title>
        <authorList>
            <person name="Brandt J."/>
            <person name="Jakob F."/>
            <person name="Vogel R.F."/>
        </authorList>
    </citation>
    <scope>NUCLEOTIDE SEQUENCE [LARGE SCALE GENOMIC DNA]</scope>
    <source>
        <strain evidence="2 3">TMW2.1084</strain>
        <plasmid evidence="3">pac1084_1</plasmid>
    </source>
</reference>
<dbReference type="EMBL" id="CP014688">
    <property type="protein sequence ID" value="AQT06426.1"/>
    <property type="molecule type" value="Genomic_DNA"/>
</dbReference>
<feature type="chain" id="PRO_5012482490" evidence="1">
    <location>
        <begin position="26"/>
        <end position="204"/>
    </location>
</feature>
<geneLocation type="plasmid" evidence="3">
    <name>pac1084_1</name>
</geneLocation>
<accession>A0A1U9LJ04</accession>
<dbReference type="RefSeq" id="WP_077932052.1">
    <property type="nucleotide sequence ID" value="NZ_CP014688.1"/>
</dbReference>
<gene>
    <name evidence="2" type="ORF">A0U91_15545</name>
</gene>
<protein>
    <submittedName>
        <fullName evidence="2">Uncharacterized protein</fullName>
    </submittedName>
</protein>
<proteinExistence type="predicted"/>